<proteinExistence type="predicted"/>
<sequence>MQRMFILLCLVFLYSGNIFGQKKDTTPPYATESNYQDLNKNKTAAFIQFGFAGIDGQNFQKKYGIGVRNMGCLVSPDMSKKAQENNTVLIKYLNKKYGNTWEKDLGFRPYGTKP</sequence>
<feature type="signal peptide" evidence="1">
    <location>
        <begin position="1"/>
        <end position="20"/>
    </location>
</feature>
<organism evidence="2 3">
    <name type="scientific">Elizabethkingia occulta</name>
    <dbReference type="NCBI Taxonomy" id="1867263"/>
    <lineage>
        <taxon>Bacteria</taxon>
        <taxon>Pseudomonadati</taxon>
        <taxon>Bacteroidota</taxon>
        <taxon>Flavobacteriia</taxon>
        <taxon>Flavobacteriales</taxon>
        <taxon>Weeksellaceae</taxon>
        <taxon>Elizabethkingia</taxon>
    </lineage>
</organism>
<protein>
    <submittedName>
        <fullName evidence="2">Uncharacterized protein</fullName>
    </submittedName>
</protein>
<feature type="chain" id="PRO_5012843255" evidence="1">
    <location>
        <begin position="21"/>
        <end position="114"/>
    </location>
</feature>
<keyword evidence="3" id="KW-1185">Reference proteome</keyword>
<comment type="caution">
    <text evidence="2">The sequence shown here is derived from an EMBL/GenBank/DDBJ whole genome shotgun (WGS) entry which is preliminary data.</text>
</comment>
<name>A0A1T3MM63_9FLAO</name>
<evidence type="ECO:0000313" key="2">
    <source>
        <dbReference type="EMBL" id="OPC65743.1"/>
    </source>
</evidence>
<evidence type="ECO:0000313" key="3">
    <source>
        <dbReference type="Proteomes" id="UP000190813"/>
    </source>
</evidence>
<dbReference type="Proteomes" id="UP000190813">
    <property type="component" value="Unassembled WGS sequence"/>
</dbReference>
<dbReference type="RefSeq" id="WP_078771369.1">
    <property type="nucleotide sequence ID" value="NZ_CBCSBR010000021.1"/>
</dbReference>
<keyword evidence="1" id="KW-0732">Signal</keyword>
<evidence type="ECO:0000256" key="1">
    <source>
        <dbReference type="SAM" id="SignalP"/>
    </source>
</evidence>
<gene>
    <name evidence="2" type="ORF">BAZ10_00440</name>
</gene>
<accession>A0A1T3MM63</accession>
<dbReference type="AlphaFoldDB" id="A0A1T3MM63"/>
<reference evidence="2 3" key="1">
    <citation type="submission" date="2016-06" db="EMBL/GenBank/DDBJ databases">
        <title>Revisiting the taxonomy of the Elizabethkingia Genus based on Whole-Genome Sequencing, Optical Mapping, and MALDI-TOF.</title>
        <authorList>
            <person name="Nicholson A.C."/>
        </authorList>
    </citation>
    <scope>NUCLEOTIDE SEQUENCE [LARGE SCALE GENOMIC DNA]</scope>
    <source>
        <strain evidence="2 3">G4070</strain>
    </source>
</reference>
<dbReference type="EMBL" id="MAHX01000013">
    <property type="protein sequence ID" value="OPC65743.1"/>
    <property type="molecule type" value="Genomic_DNA"/>
</dbReference>